<dbReference type="Gene3D" id="1.10.150.370">
    <property type="entry name" value="Caenorhabditis elegans Her-1, C-terminal domain"/>
    <property type="match status" value="1"/>
</dbReference>
<reference evidence="1" key="1">
    <citation type="submission" date="2014-07" db="EMBL/GenBank/DDBJ databases">
        <authorList>
            <person name="Martin A.A"/>
            <person name="De Silva N."/>
        </authorList>
    </citation>
    <scope>NUCLEOTIDE SEQUENCE</scope>
</reference>
<dbReference type="Proteomes" id="UP000035680">
    <property type="component" value="Unassembled WGS sequence"/>
</dbReference>
<dbReference type="SUPFAM" id="SSF110014">
    <property type="entry name" value="Her-1"/>
    <property type="match status" value="1"/>
</dbReference>
<protein>
    <submittedName>
        <fullName evidence="2">DB domain-containing protein</fullName>
    </submittedName>
</protein>
<dbReference type="Gene3D" id="1.10.150.360">
    <property type="match status" value="1"/>
</dbReference>
<keyword evidence="1" id="KW-1185">Reference proteome</keyword>
<dbReference type="AlphaFoldDB" id="A0A0K0G2T4"/>
<accession>A0A0K0G2T4</accession>
<dbReference type="InterPro" id="IPR015313">
    <property type="entry name" value="Her-1"/>
</dbReference>
<evidence type="ECO:0000313" key="1">
    <source>
        <dbReference type="Proteomes" id="UP000035680"/>
    </source>
</evidence>
<sequence>MVFSVCFFVGHCYLSVSENNTYRKNNNLRKIRFAGRALFLGSVLRSNLPSQHLIDKDYPVPLLINCQCRMLYENLIVEKCCTGKTFECCMESLLFKKPLNCTSLSNIHRNNIEDCLQKEMYPIEKNPYKSIDATCCHVFTGNMYDLDDICYNTCTSVLQKYYLPNSEKRTTIKICIMKNPVFSCFNKCVKWSSKSGYNKFDFEDNCNVLDKKDEKTASEIFVKTGEQAIVKLKNSNQPVIVNEHRRQALVDHHNESSKVFIDFISPCTSKYHDKKIIFITKSSRGKLNCYM</sequence>
<dbReference type="PANTHER" id="PTHR37979">
    <property type="entry name" value="PROTEIN HER-1"/>
    <property type="match status" value="1"/>
</dbReference>
<name>A0A0K0G2T4_STRVS</name>
<dbReference type="WBParaSite" id="SVE_1903400.1">
    <property type="protein sequence ID" value="SVE_1903400.1"/>
    <property type="gene ID" value="SVE_1903400"/>
</dbReference>
<reference evidence="2" key="2">
    <citation type="submission" date="2015-08" db="UniProtKB">
        <authorList>
            <consortium name="WormBaseParasite"/>
        </authorList>
    </citation>
    <scope>IDENTIFICATION</scope>
</reference>
<dbReference type="InterPro" id="IPR036341">
    <property type="entry name" value="Her-1_sf"/>
</dbReference>
<dbReference type="InterPro" id="IPR043108">
    <property type="entry name" value="Her-1_C"/>
</dbReference>
<dbReference type="Pfam" id="PF09232">
    <property type="entry name" value="Caenor_Her-1"/>
    <property type="match status" value="1"/>
</dbReference>
<organism evidence="1 2">
    <name type="scientific">Strongyloides venezuelensis</name>
    <name type="common">Threadworm</name>
    <dbReference type="NCBI Taxonomy" id="75913"/>
    <lineage>
        <taxon>Eukaryota</taxon>
        <taxon>Metazoa</taxon>
        <taxon>Ecdysozoa</taxon>
        <taxon>Nematoda</taxon>
        <taxon>Chromadorea</taxon>
        <taxon>Rhabditida</taxon>
        <taxon>Tylenchina</taxon>
        <taxon>Panagrolaimomorpha</taxon>
        <taxon>Strongyloidoidea</taxon>
        <taxon>Strongyloididae</taxon>
        <taxon>Strongyloides</taxon>
    </lineage>
</organism>
<dbReference type="PANTHER" id="PTHR37979:SF1">
    <property type="entry name" value="PROTEIN HER-1"/>
    <property type="match status" value="1"/>
</dbReference>
<evidence type="ECO:0000313" key="2">
    <source>
        <dbReference type="WBParaSite" id="SVE_1903400.1"/>
    </source>
</evidence>
<proteinExistence type="predicted"/>